<feature type="domain" description="Amidohydrolase-related" evidence="5">
    <location>
        <begin position="69"/>
        <end position="465"/>
    </location>
</feature>
<dbReference type="Pfam" id="PF01979">
    <property type="entry name" value="Amidohydro_1"/>
    <property type="match status" value="1"/>
</dbReference>
<dbReference type="InterPro" id="IPR006680">
    <property type="entry name" value="Amidohydro-rel"/>
</dbReference>
<organism evidence="6 7">
    <name type="scientific">Asterophora parasitica</name>
    <dbReference type="NCBI Taxonomy" id="117018"/>
    <lineage>
        <taxon>Eukaryota</taxon>
        <taxon>Fungi</taxon>
        <taxon>Dikarya</taxon>
        <taxon>Basidiomycota</taxon>
        <taxon>Agaricomycotina</taxon>
        <taxon>Agaricomycetes</taxon>
        <taxon>Agaricomycetidae</taxon>
        <taxon>Agaricales</taxon>
        <taxon>Tricholomatineae</taxon>
        <taxon>Lyophyllaceae</taxon>
        <taxon>Asterophora</taxon>
    </lineage>
</organism>
<evidence type="ECO:0000313" key="6">
    <source>
        <dbReference type="EMBL" id="KAG5644224.1"/>
    </source>
</evidence>
<reference evidence="6" key="2">
    <citation type="submission" date="2021-10" db="EMBL/GenBank/DDBJ databases">
        <title>Phylogenomics reveals ancestral predisposition of the termite-cultivated fungus Termitomyces towards a domesticated lifestyle.</title>
        <authorList>
            <person name="Auxier B."/>
            <person name="Grum-Grzhimaylo A."/>
            <person name="Cardenas M.E."/>
            <person name="Lodge J.D."/>
            <person name="Laessoe T."/>
            <person name="Pedersen O."/>
            <person name="Smith M.E."/>
            <person name="Kuyper T.W."/>
            <person name="Franco-Molano E.A."/>
            <person name="Baroni T.J."/>
            <person name="Aanen D.K."/>
        </authorList>
    </citation>
    <scope>NUCLEOTIDE SEQUENCE</scope>
    <source>
        <strain evidence="6">AP01</strain>
        <tissue evidence="6">Mycelium</tissue>
    </source>
</reference>
<dbReference type="InterPro" id="IPR032466">
    <property type="entry name" value="Metal_Hydrolase"/>
</dbReference>
<dbReference type="Proteomes" id="UP000775547">
    <property type="component" value="Unassembled WGS sequence"/>
</dbReference>
<dbReference type="AlphaFoldDB" id="A0A9P7G799"/>
<evidence type="ECO:0000256" key="3">
    <source>
        <dbReference type="ARBA" id="ARBA00022801"/>
    </source>
</evidence>
<reference evidence="6" key="1">
    <citation type="submission" date="2020-07" db="EMBL/GenBank/DDBJ databases">
        <authorList>
            <person name="Nieuwenhuis M."/>
            <person name="Van De Peppel L.J.J."/>
        </authorList>
    </citation>
    <scope>NUCLEOTIDE SEQUENCE</scope>
    <source>
        <strain evidence="6">AP01</strain>
        <tissue evidence="6">Mycelium</tissue>
    </source>
</reference>
<comment type="caution">
    <text evidence="6">The sequence shown here is derived from an EMBL/GenBank/DDBJ whole genome shotgun (WGS) entry which is preliminary data.</text>
</comment>
<dbReference type="OrthoDB" id="194468at2759"/>
<dbReference type="SUPFAM" id="SSF51338">
    <property type="entry name" value="Composite domain of metallo-dependent hydrolases"/>
    <property type="match status" value="1"/>
</dbReference>
<evidence type="ECO:0000259" key="5">
    <source>
        <dbReference type="Pfam" id="PF01979"/>
    </source>
</evidence>
<accession>A0A9P7G799</accession>
<proteinExistence type="predicted"/>
<dbReference type="InterPro" id="IPR011059">
    <property type="entry name" value="Metal-dep_hydrolase_composite"/>
</dbReference>
<comment type="cofactor">
    <cofactor evidence="1">
        <name>Zn(2+)</name>
        <dbReference type="ChEBI" id="CHEBI:29105"/>
    </cofactor>
</comment>
<keyword evidence="3" id="KW-0378">Hydrolase</keyword>
<sequence>MAPIIFYGALISPESLKSYKALPHCLISVGASGAIDWLVEDVQEHTLKDTLAEKGCIGADVVVLQPGEFLLPGFIDTHTQFELLDWLSNVTFPMEAKFSDTDFARRTYESAVRRVIDCGTTTCCYYGTLHLEATKVLADIVHAKGQRAFIGLTHNLALQKCNMDRNCPESYVEPSANVSVDETKELISHIRTISSRPNAHVLPRPHLVQPILTPRFAISCTSELLTSLGKLAALDTSLHIQTHISENKAEIAFTKELFPDAPHYAGVYDSFGLLRNNTVLAHAVHLEDAEIELIAERKAGISHCPTSNFNLSSGVAPIGVYLDRGIKVGLGTDVSGGFSPSILNSVQHASIASKILALQAGSPGASGTKFADRQLSVATLLYLATLGGAEVCDIDKTVGSFAPGKAFDALLVNTRSNAGNPGLWYPDIEIDTPKKDKETLDGLLERFLFCGDDRNISRVYVQGRLIGGKTYRV</sequence>
<dbReference type="Gene3D" id="2.30.40.10">
    <property type="entry name" value="Urease, subunit C, domain 1"/>
    <property type="match status" value="1"/>
</dbReference>
<dbReference type="GO" id="GO:0046098">
    <property type="term" value="P:guanine metabolic process"/>
    <property type="evidence" value="ECO:0007669"/>
    <property type="project" value="TreeGrafter"/>
</dbReference>
<dbReference type="InterPro" id="IPR051607">
    <property type="entry name" value="Metallo-dep_hydrolases"/>
</dbReference>
<protein>
    <recommendedName>
        <fullName evidence="5">Amidohydrolase-related domain-containing protein</fullName>
    </recommendedName>
</protein>
<gene>
    <name evidence="6" type="ORF">DXG03_008819</name>
</gene>
<keyword evidence="2" id="KW-0479">Metal-binding</keyword>
<dbReference type="EMBL" id="JABCKV010000078">
    <property type="protein sequence ID" value="KAG5644224.1"/>
    <property type="molecule type" value="Genomic_DNA"/>
</dbReference>
<name>A0A9P7G799_9AGAR</name>
<evidence type="ECO:0000256" key="1">
    <source>
        <dbReference type="ARBA" id="ARBA00001947"/>
    </source>
</evidence>
<evidence type="ECO:0000256" key="4">
    <source>
        <dbReference type="ARBA" id="ARBA00022833"/>
    </source>
</evidence>
<evidence type="ECO:0000256" key="2">
    <source>
        <dbReference type="ARBA" id="ARBA00022723"/>
    </source>
</evidence>
<dbReference type="GO" id="GO:0008270">
    <property type="term" value="F:zinc ion binding"/>
    <property type="evidence" value="ECO:0007669"/>
    <property type="project" value="TreeGrafter"/>
</dbReference>
<dbReference type="GO" id="GO:0008892">
    <property type="term" value="F:guanine deaminase activity"/>
    <property type="evidence" value="ECO:0007669"/>
    <property type="project" value="TreeGrafter"/>
</dbReference>
<dbReference type="Gene3D" id="3.20.20.140">
    <property type="entry name" value="Metal-dependent hydrolases"/>
    <property type="match status" value="1"/>
</dbReference>
<dbReference type="PANTHER" id="PTHR11271:SF6">
    <property type="entry name" value="GUANINE DEAMINASE"/>
    <property type="match status" value="1"/>
</dbReference>
<dbReference type="GO" id="GO:0005829">
    <property type="term" value="C:cytosol"/>
    <property type="evidence" value="ECO:0007669"/>
    <property type="project" value="TreeGrafter"/>
</dbReference>
<evidence type="ECO:0000313" key="7">
    <source>
        <dbReference type="Proteomes" id="UP000775547"/>
    </source>
</evidence>
<dbReference type="SUPFAM" id="SSF51556">
    <property type="entry name" value="Metallo-dependent hydrolases"/>
    <property type="match status" value="1"/>
</dbReference>
<keyword evidence="7" id="KW-1185">Reference proteome</keyword>
<keyword evidence="4" id="KW-0862">Zinc</keyword>
<dbReference type="PANTHER" id="PTHR11271">
    <property type="entry name" value="GUANINE DEAMINASE"/>
    <property type="match status" value="1"/>
</dbReference>